<sequence length="321" mass="35459">MKLSKEVKVGLFMVSSIVLLYFGFNFLKGIDFFSSDKKYYAIYKNIDKLAESNQIFLNGYAIGRVSDIEIQQNKNRVIVELSIDSEIIVSRSSIAVLNGELLGGRFITLMVGPPDEVLKAKDTIQTDVAKGLTDLIAENAEPVAANLQTTLKKINGVLDTLGQSTVLLRNMLVDLRTTPKLLNSTISSVKGNVGEISGTFQTVGTNLNNTLTDLKPTLQNFRTLSDSLKMIQLNGTLIKAQQTIGKLNETLSKLSKGDNTASKLMTEDSLYVNLNSLLQNLDSLANHFNENPRHFMAPLGKSRKKIERELKDQNKNSGKKD</sequence>
<dbReference type="PANTHER" id="PTHR33371">
    <property type="entry name" value="INTERMEMBRANE PHOSPHOLIPID TRANSPORT SYSTEM BINDING PROTEIN MLAD-RELATED"/>
    <property type="match status" value="1"/>
</dbReference>
<reference evidence="4 5" key="1">
    <citation type="submission" date="2021-05" db="EMBL/GenBank/DDBJ databases">
        <title>A Polyphasic approach of four new species of the genus Ohtaekwangia: Ohtaekwangia histidinii sp. nov., Ohtaekwangia cretensis sp. nov., Ohtaekwangia indiensis sp. nov., Ohtaekwangia reichenbachii sp. nov. from diverse environment.</title>
        <authorList>
            <person name="Octaviana S."/>
        </authorList>
    </citation>
    <scope>NUCLEOTIDE SEQUENCE [LARGE SCALE GENOMIC DNA]</scope>
    <source>
        <strain evidence="4 5">PWU4</strain>
    </source>
</reference>
<accession>A0AAP2GJK5</accession>
<keyword evidence="2" id="KW-0472">Membrane</keyword>
<keyword evidence="2" id="KW-1133">Transmembrane helix</keyword>
<comment type="caution">
    <text evidence="4">The sequence shown here is derived from an EMBL/GenBank/DDBJ whole genome shotgun (WGS) entry which is preliminary data.</text>
</comment>
<keyword evidence="5" id="KW-1185">Reference proteome</keyword>
<feature type="transmembrane region" description="Helical" evidence="2">
    <location>
        <begin position="7"/>
        <end position="27"/>
    </location>
</feature>
<feature type="compositionally biased region" description="Basic and acidic residues" evidence="1">
    <location>
        <begin position="306"/>
        <end position="321"/>
    </location>
</feature>
<dbReference type="InterPro" id="IPR003399">
    <property type="entry name" value="Mce/MlaD"/>
</dbReference>
<protein>
    <submittedName>
        <fullName evidence="4">MCE family protein</fullName>
    </submittedName>
</protein>
<proteinExistence type="predicted"/>
<dbReference type="RefSeq" id="WP_254164620.1">
    <property type="nucleotide sequence ID" value="NZ_JAHESF010000015.1"/>
</dbReference>
<dbReference type="Proteomes" id="UP001319200">
    <property type="component" value="Unassembled WGS sequence"/>
</dbReference>
<evidence type="ECO:0000313" key="5">
    <source>
        <dbReference type="Proteomes" id="UP001319200"/>
    </source>
</evidence>
<evidence type="ECO:0000313" key="4">
    <source>
        <dbReference type="EMBL" id="MBT1698451.1"/>
    </source>
</evidence>
<name>A0AAP2GJK5_9BACT</name>
<dbReference type="InterPro" id="IPR052336">
    <property type="entry name" value="MlaD_Phospholipid_Transporter"/>
</dbReference>
<organism evidence="4 5">
    <name type="scientific">Chryseosolibacter histidini</name>
    <dbReference type="NCBI Taxonomy" id="2782349"/>
    <lineage>
        <taxon>Bacteria</taxon>
        <taxon>Pseudomonadati</taxon>
        <taxon>Bacteroidota</taxon>
        <taxon>Cytophagia</taxon>
        <taxon>Cytophagales</taxon>
        <taxon>Chryseotaleaceae</taxon>
        <taxon>Chryseosolibacter</taxon>
    </lineage>
</organism>
<gene>
    <name evidence="4" type="ORF">KK083_16290</name>
</gene>
<evidence type="ECO:0000259" key="3">
    <source>
        <dbReference type="Pfam" id="PF02470"/>
    </source>
</evidence>
<dbReference type="EMBL" id="JAHESF010000015">
    <property type="protein sequence ID" value="MBT1698451.1"/>
    <property type="molecule type" value="Genomic_DNA"/>
</dbReference>
<keyword evidence="2" id="KW-0812">Transmembrane</keyword>
<evidence type="ECO:0000256" key="2">
    <source>
        <dbReference type="SAM" id="Phobius"/>
    </source>
</evidence>
<dbReference type="AlphaFoldDB" id="A0AAP2GJK5"/>
<evidence type="ECO:0000256" key="1">
    <source>
        <dbReference type="SAM" id="MobiDB-lite"/>
    </source>
</evidence>
<feature type="region of interest" description="Disordered" evidence="1">
    <location>
        <begin position="298"/>
        <end position="321"/>
    </location>
</feature>
<dbReference type="PANTHER" id="PTHR33371:SF4">
    <property type="entry name" value="INTERMEMBRANE PHOSPHOLIPID TRANSPORT SYSTEM BINDING PROTEIN MLAD"/>
    <property type="match status" value="1"/>
</dbReference>
<feature type="domain" description="Mce/MlaD" evidence="3">
    <location>
        <begin position="38"/>
        <end position="111"/>
    </location>
</feature>
<dbReference type="Pfam" id="PF02470">
    <property type="entry name" value="MlaD"/>
    <property type="match status" value="1"/>
</dbReference>